<dbReference type="Pfam" id="PF01451">
    <property type="entry name" value="LMWPc"/>
    <property type="match status" value="1"/>
</dbReference>
<evidence type="ECO:0000256" key="1">
    <source>
        <dbReference type="ARBA" id="ARBA00011063"/>
    </source>
</evidence>
<comment type="similarity">
    <text evidence="1">Belongs to the low molecular weight phosphotyrosine protein phosphatase family.</text>
</comment>
<proteinExistence type="inferred from homology"/>
<evidence type="ECO:0000259" key="4">
    <source>
        <dbReference type="SMART" id="SM00226"/>
    </source>
</evidence>
<dbReference type="PANTHER" id="PTHR11717:SF31">
    <property type="entry name" value="LOW MOLECULAR WEIGHT PROTEIN-TYROSINE-PHOSPHATASE ETP-RELATED"/>
    <property type="match status" value="1"/>
</dbReference>
<dbReference type="InterPro" id="IPR036196">
    <property type="entry name" value="Ptyr_pPase_sf"/>
</dbReference>
<dbReference type="Proteomes" id="UP001208567">
    <property type="component" value="Unassembled WGS sequence"/>
</dbReference>
<keyword evidence="3" id="KW-0904">Protein phosphatase</keyword>
<dbReference type="InterPro" id="IPR050438">
    <property type="entry name" value="LMW_PTPase"/>
</dbReference>
<sequence length="151" mass="16607">MKILFVCTGNTCRSCMAEAIFNKLNTLEDVSASSAGFSIVKGSKTSKNSALLVKENLDCDISKREAVQLTKEMLEGADLVLTMTAYMRDIILGRFPNIKNKVYTLKQYVGVKGDVADPYGGDVSAYQKTFDSLKNLIDALLHKIEEDKGII</sequence>
<dbReference type="CDD" id="cd16344">
    <property type="entry name" value="LMWPAP"/>
    <property type="match status" value="1"/>
</dbReference>
<feature type="domain" description="Phosphotyrosine protein phosphatase I" evidence="4">
    <location>
        <begin position="1"/>
        <end position="143"/>
    </location>
</feature>
<dbReference type="InterPro" id="IPR017867">
    <property type="entry name" value="Tyr_phospatase_low_mol_wt"/>
</dbReference>
<comment type="caution">
    <text evidence="5">The sequence shown here is derived from an EMBL/GenBank/DDBJ whole genome shotgun (WGS) entry which is preliminary data.</text>
</comment>
<dbReference type="SMART" id="SM00226">
    <property type="entry name" value="LMWPc"/>
    <property type="match status" value="1"/>
</dbReference>
<reference evidence="5 6" key="1">
    <citation type="journal article" date="2024" name="Int. J. Syst. Evol. Microbiol.">
        <title>Clostridium omnivorum sp. nov., isolated from anoxic soil under the treatment of reductive soil disinfestation.</title>
        <authorList>
            <person name="Ueki A."/>
            <person name="Tonouchi A."/>
            <person name="Kaku N."/>
            <person name="Honma S."/>
            <person name="Ueki K."/>
        </authorList>
    </citation>
    <scope>NUCLEOTIDE SEQUENCE [LARGE SCALE GENOMIC DNA]</scope>
    <source>
        <strain evidence="5 6">E14</strain>
    </source>
</reference>
<dbReference type="RefSeq" id="WP_264848667.1">
    <property type="nucleotide sequence ID" value="NZ_BRXR01000001.1"/>
</dbReference>
<name>A0ABQ5N2D9_9CLOT</name>
<keyword evidence="2" id="KW-0378">Hydrolase</keyword>
<evidence type="ECO:0000256" key="2">
    <source>
        <dbReference type="ARBA" id="ARBA00022801"/>
    </source>
</evidence>
<protein>
    <submittedName>
        <fullName evidence="5">Protein-tyrosine-phosphatase</fullName>
    </submittedName>
</protein>
<evidence type="ECO:0000313" key="5">
    <source>
        <dbReference type="EMBL" id="GLC29370.1"/>
    </source>
</evidence>
<keyword evidence="6" id="KW-1185">Reference proteome</keyword>
<dbReference type="SUPFAM" id="SSF52788">
    <property type="entry name" value="Phosphotyrosine protein phosphatases I"/>
    <property type="match status" value="1"/>
</dbReference>
<dbReference type="PRINTS" id="PR00719">
    <property type="entry name" value="LMWPTPASE"/>
</dbReference>
<dbReference type="EMBL" id="BRXR01000001">
    <property type="protein sequence ID" value="GLC29370.1"/>
    <property type="molecule type" value="Genomic_DNA"/>
</dbReference>
<evidence type="ECO:0000256" key="3">
    <source>
        <dbReference type="ARBA" id="ARBA00022912"/>
    </source>
</evidence>
<gene>
    <name evidence="5" type="ORF">bsdE14_07800</name>
</gene>
<accession>A0ABQ5N2D9</accession>
<dbReference type="Gene3D" id="3.40.50.2300">
    <property type="match status" value="1"/>
</dbReference>
<evidence type="ECO:0000313" key="6">
    <source>
        <dbReference type="Proteomes" id="UP001208567"/>
    </source>
</evidence>
<organism evidence="5 6">
    <name type="scientific">Clostridium omnivorum</name>
    <dbReference type="NCBI Taxonomy" id="1604902"/>
    <lineage>
        <taxon>Bacteria</taxon>
        <taxon>Bacillati</taxon>
        <taxon>Bacillota</taxon>
        <taxon>Clostridia</taxon>
        <taxon>Eubacteriales</taxon>
        <taxon>Clostridiaceae</taxon>
        <taxon>Clostridium</taxon>
    </lineage>
</organism>
<dbReference type="InterPro" id="IPR023485">
    <property type="entry name" value="Ptyr_pPase"/>
</dbReference>
<dbReference type="PANTHER" id="PTHR11717">
    <property type="entry name" value="LOW MOLECULAR WEIGHT PROTEIN TYROSINE PHOSPHATASE"/>
    <property type="match status" value="1"/>
</dbReference>